<dbReference type="InterPro" id="IPR050491">
    <property type="entry name" value="AmpC-like"/>
</dbReference>
<feature type="signal peptide" evidence="1">
    <location>
        <begin position="1"/>
        <end position="31"/>
    </location>
</feature>
<reference evidence="3 4" key="1">
    <citation type="submission" date="2020-01" db="EMBL/GenBank/DDBJ databases">
        <title>Novel species isolated from a subtropical stream in China.</title>
        <authorList>
            <person name="Lu H."/>
        </authorList>
    </citation>
    <scope>NUCLEOTIDE SEQUENCE [LARGE SCALE GENOMIC DNA]</scope>
    <source>
        <strain evidence="3 4">FT82W</strain>
    </source>
</reference>
<accession>A0A845GF96</accession>
<feature type="domain" description="Beta-lactamase-related" evidence="2">
    <location>
        <begin position="80"/>
        <end position="448"/>
    </location>
</feature>
<dbReference type="RefSeq" id="WP_161100084.1">
    <property type="nucleotide sequence ID" value="NZ_WWCW01000206.1"/>
</dbReference>
<dbReference type="EMBL" id="WWCW01000206">
    <property type="protein sequence ID" value="MYM91449.1"/>
    <property type="molecule type" value="Genomic_DNA"/>
</dbReference>
<proteinExistence type="predicted"/>
<dbReference type="GO" id="GO:0016787">
    <property type="term" value="F:hydrolase activity"/>
    <property type="evidence" value="ECO:0007669"/>
    <property type="project" value="UniProtKB-KW"/>
</dbReference>
<gene>
    <name evidence="3" type="ORF">GTP91_30270</name>
</gene>
<keyword evidence="3" id="KW-0378">Hydrolase</keyword>
<name>A0A845GF96_9BURK</name>
<dbReference type="InterPro" id="IPR001466">
    <property type="entry name" value="Beta-lactam-related"/>
</dbReference>
<comment type="caution">
    <text evidence="3">The sequence shown here is derived from an EMBL/GenBank/DDBJ whole genome shotgun (WGS) entry which is preliminary data.</text>
</comment>
<evidence type="ECO:0000259" key="2">
    <source>
        <dbReference type="Pfam" id="PF00144"/>
    </source>
</evidence>
<dbReference type="PANTHER" id="PTHR46825:SF7">
    <property type="entry name" value="D-ALANYL-D-ALANINE CARBOXYPEPTIDASE"/>
    <property type="match status" value="1"/>
</dbReference>
<evidence type="ECO:0000256" key="1">
    <source>
        <dbReference type="SAM" id="SignalP"/>
    </source>
</evidence>
<dbReference type="PANTHER" id="PTHR46825">
    <property type="entry name" value="D-ALANYL-D-ALANINE-CARBOXYPEPTIDASE/ENDOPEPTIDASE AMPH"/>
    <property type="match status" value="1"/>
</dbReference>
<protein>
    <submittedName>
        <fullName evidence="3">Serine hydrolase</fullName>
    </submittedName>
</protein>
<dbReference type="AlphaFoldDB" id="A0A845GF96"/>
<sequence>MSTRIRNRIRHPLLAALPLIALGVAAPPAPAQDTTQPLALPVPTGYPPAVCAPPPASAPKEHPRHASNALPYRPFPATWQRTIDSLVANGGMPGAVVIVRSPDWGVRVGVTGVANLATKQPMSPDMQFRVGSVSKAFLAQAILRLEQQGKIQLTAPVLTYLADNPTVRGIPGIDKLTVTNLLQMSSGIANYLNWHEVGFSPQITPQRAFKPDELLAAVSATGVPTGSQPSGAPPVAPTFPPGATYPNPYWVTLFASAPPAPPQYPGWDYSNTNYILLGLIAEKVTGLPVEEVIQREVFDVAGLKDTYFATDTKRLPAMHGYTKWGAIPYTVQVYNDWCDVTNINPTYAWTAGAIVSTPWDLLKFEDAMFRTDTLLNQGTKNKWYTFVSADIHIGWQPMQYGVGGLMQPERSYGTARGHGGAFPGYKTLLYYFHDQQTSFVLATNTWDESCKLPMDPAISTAENGQCEVVMLDAVMPQVSSAVTTPWPPRGATTHVDHGRAAVKWQAGRIYGQRYDVYWGTDQAAVDSASEDHHPGTQRSTVTGLTALLAVKLGTTYYWRVDTVAPDNKTMPLTIGPTWNFQTK</sequence>
<dbReference type="Proteomes" id="UP000470302">
    <property type="component" value="Unassembled WGS sequence"/>
</dbReference>
<dbReference type="SUPFAM" id="SSF56601">
    <property type="entry name" value="beta-lactamase/transpeptidase-like"/>
    <property type="match status" value="1"/>
</dbReference>
<dbReference type="Gene3D" id="3.40.710.10">
    <property type="entry name" value="DD-peptidase/beta-lactamase superfamily"/>
    <property type="match status" value="1"/>
</dbReference>
<keyword evidence="1" id="KW-0732">Signal</keyword>
<organism evidence="3 4">
    <name type="scientific">Duganella vulcania</name>
    <dbReference type="NCBI Taxonomy" id="2692166"/>
    <lineage>
        <taxon>Bacteria</taxon>
        <taxon>Pseudomonadati</taxon>
        <taxon>Pseudomonadota</taxon>
        <taxon>Betaproteobacteria</taxon>
        <taxon>Burkholderiales</taxon>
        <taxon>Oxalobacteraceae</taxon>
        <taxon>Telluria group</taxon>
        <taxon>Duganella</taxon>
    </lineage>
</organism>
<evidence type="ECO:0000313" key="3">
    <source>
        <dbReference type="EMBL" id="MYM91449.1"/>
    </source>
</evidence>
<evidence type="ECO:0000313" key="4">
    <source>
        <dbReference type="Proteomes" id="UP000470302"/>
    </source>
</evidence>
<feature type="chain" id="PRO_5032988022" evidence="1">
    <location>
        <begin position="32"/>
        <end position="583"/>
    </location>
</feature>
<dbReference type="Pfam" id="PF00144">
    <property type="entry name" value="Beta-lactamase"/>
    <property type="match status" value="1"/>
</dbReference>
<dbReference type="InterPro" id="IPR012338">
    <property type="entry name" value="Beta-lactam/transpept-like"/>
</dbReference>